<dbReference type="Gene3D" id="1.10.132.50">
    <property type="entry name" value="ATP synthase (C/AC39) subunit, domain 3"/>
    <property type="match status" value="1"/>
</dbReference>
<name>A0A4P5P7N7_9ENTE</name>
<evidence type="ECO:0000256" key="1">
    <source>
        <dbReference type="ARBA" id="ARBA00006709"/>
    </source>
</evidence>
<dbReference type="PANTHER" id="PTHR38682:SF1">
    <property type="entry name" value="V-TYPE ATP SYNTHASE SUBUNIT C"/>
    <property type="match status" value="1"/>
</dbReference>
<keyword evidence="5" id="KW-1185">Reference proteome</keyword>
<accession>A0A4P5P7N7</accession>
<dbReference type="OrthoDB" id="1653at2"/>
<evidence type="ECO:0000256" key="2">
    <source>
        <dbReference type="ARBA" id="ARBA00022448"/>
    </source>
</evidence>
<dbReference type="InterPro" id="IPR044911">
    <property type="entry name" value="V-type_ATPase_csu/dsu_dom_3"/>
</dbReference>
<gene>
    <name evidence="4" type="primary">ntpC</name>
    <name evidence="4" type="ORF">NRIC_01150</name>
</gene>
<dbReference type="InterPro" id="IPR050873">
    <property type="entry name" value="V-ATPase_V0D/AC39_subunit"/>
</dbReference>
<keyword evidence="3" id="KW-0406">Ion transport</keyword>
<dbReference type="RefSeq" id="WP_146620743.1">
    <property type="nucleotide sequence ID" value="NZ_BJCC01000001.1"/>
</dbReference>
<dbReference type="InterPro" id="IPR035067">
    <property type="entry name" value="V-type_ATPase_csu/dsu"/>
</dbReference>
<sequence length="331" mass="38152">MKQYSYHELNPLIRLKELELIPAEMMERLVQAKDVQEVGELLKTTIYAEHVNEDFEDTFEESLSEEQAKLIKELVEIAPDPRIVWVYTMRFTYHNLKAVTKAELLHQDFDDLFIFDGFYTLDQIKSAVKTGVASGLPAEVMNSIQEVKEHFEESNNLQGVDIIFDRVYLRCMRSLGETLDSPELLQEIISFIDFSNIVMLGRGIRQKRSKNFISTVLSSQGSIPKEELLAVVDESFHRFTEFLLTTDYAEVVQPLIKDGEIDLTQLERIRDNYATDHFARAQVQAFGPLPLLALLNAKEVEIKNLRLIIVGKKVGLTEEQLRERMRDSYGT</sequence>
<dbReference type="EMBL" id="BJCC01000001">
    <property type="protein sequence ID" value="GCF92224.1"/>
    <property type="molecule type" value="Genomic_DNA"/>
</dbReference>
<evidence type="ECO:0000313" key="4">
    <source>
        <dbReference type="EMBL" id="GCF92224.1"/>
    </source>
</evidence>
<evidence type="ECO:0000256" key="3">
    <source>
        <dbReference type="ARBA" id="ARBA00023065"/>
    </source>
</evidence>
<evidence type="ECO:0000313" key="5">
    <source>
        <dbReference type="Proteomes" id="UP000290567"/>
    </source>
</evidence>
<dbReference type="PANTHER" id="PTHR38682">
    <property type="entry name" value="V-TYPE ATP SYNTHASE SUBUNIT C"/>
    <property type="match status" value="1"/>
</dbReference>
<dbReference type="Proteomes" id="UP000290567">
    <property type="component" value="Unassembled WGS sequence"/>
</dbReference>
<comment type="caution">
    <text evidence="4">The sequence shown here is derived from an EMBL/GenBank/DDBJ whole genome shotgun (WGS) entry which is preliminary data.</text>
</comment>
<comment type="similarity">
    <text evidence="1">Belongs to the V-ATPase V0D/AC39 subunit family.</text>
</comment>
<dbReference type="Pfam" id="PF01992">
    <property type="entry name" value="vATP-synt_AC39"/>
    <property type="match status" value="1"/>
</dbReference>
<organism evidence="4 5">
    <name type="scientific">Enterococcus florum</name>
    <dbReference type="NCBI Taxonomy" id="2480627"/>
    <lineage>
        <taxon>Bacteria</taxon>
        <taxon>Bacillati</taxon>
        <taxon>Bacillota</taxon>
        <taxon>Bacilli</taxon>
        <taxon>Lactobacillales</taxon>
        <taxon>Enterococcaceae</taxon>
        <taxon>Enterococcus</taxon>
    </lineage>
</organism>
<dbReference type="InterPro" id="IPR036079">
    <property type="entry name" value="ATPase_csu/dsu_sf"/>
</dbReference>
<dbReference type="AlphaFoldDB" id="A0A4P5P7N7"/>
<dbReference type="GO" id="GO:0046961">
    <property type="term" value="F:proton-transporting ATPase activity, rotational mechanism"/>
    <property type="evidence" value="ECO:0007669"/>
    <property type="project" value="InterPro"/>
</dbReference>
<reference evidence="5" key="1">
    <citation type="submission" date="2019-02" db="EMBL/GenBank/DDBJ databases">
        <title>Draft genome sequence of Enterococcus sp. Gos25-1.</title>
        <authorList>
            <person name="Tanaka N."/>
            <person name="Shiwa Y."/>
            <person name="Fujita N."/>
        </authorList>
    </citation>
    <scope>NUCLEOTIDE SEQUENCE [LARGE SCALE GENOMIC DNA]</scope>
    <source>
        <strain evidence="5">Gos25-1</strain>
    </source>
</reference>
<proteinExistence type="inferred from homology"/>
<keyword evidence="2" id="KW-0813">Transport</keyword>
<protein>
    <submittedName>
        <fullName evidence="4">V-type ATPase subunit C</fullName>
    </submittedName>
</protein>
<dbReference type="SUPFAM" id="SSF103486">
    <property type="entry name" value="V-type ATP synthase subunit C"/>
    <property type="match status" value="1"/>
</dbReference>
<dbReference type="Gene3D" id="1.20.1690.10">
    <property type="entry name" value="V-type ATP synthase subunit C domain"/>
    <property type="match status" value="2"/>
</dbReference>
<dbReference type="InterPro" id="IPR002843">
    <property type="entry name" value="ATPase_V0-cplx_csu/dsu"/>
</dbReference>